<dbReference type="Gene3D" id="3.40.50.720">
    <property type="entry name" value="NAD(P)-binding Rossmann-like Domain"/>
    <property type="match status" value="1"/>
</dbReference>
<evidence type="ECO:0000256" key="3">
    <source>
        <dbReference type="ARBA" id="ARBA00022833"/>
    </source>
</evidence>
<keyword evidence="2 5" id="KW-0479">Metal-binding</keyword>
<dbReference type="InterPro" id="IPR013149">
    <property type="entry name" value="ADH-like_C"/>
</dbReference>
<dbReference type="GO" id="GO:0008270">
    <property type="term" value="F:zinc ion binding"/>
    <property type="evidence" value="ECO:0007669"/>
    <property type="project" value="InterPro"/>
</dbReference>
<dbReference type="PANTHER" id="PTHR42813:SF7">
    <property type="entry name" value="ALCOHOL DEHYDROGENASE (ZN-DEPENDENT)-RELATED"/>
    <property type="match status" value="1"/>
</dbReference>
<organism evidence="7 8">
    <name type="scientific">Nitrosococcus wardiae</name>
    <dbReference type="NCBI Taxonomy" id="1814290"/>
    <lineage>
        <taxon>Bacteria</taxon>
        <taxon>Pseudomonadati</taxon>
        <taxon>Pseudomonadota</taxon>
        <taxon>Gammaproteobacteria</taxon>
        <taxon>Chromatiales</taxon>
        <taxon>Chromatiaceae</taxon>
        <taxon>Nitrosococcus</taxon>
    </lineage>
</organism>
<evidence type="ECO:0000259" key="6">
    <source>
        <dbReference type="SMART" id="SM00829"/>
    </source>
</evidence>
<keyword evidence="3 5" id="KW-0862">Zinc</keyword>
<dbReference type="Proteomes" id="UP000294325">
    <property type="component" value="Chromosome"/>
</dbReference>
<dbReference type="PANTHER" id="PTHR42813">
    <property type="entry name" value="ZINC-TYPE ALCOHOL DEHYDROGENASE-LIKE"/>
    <property type="match status" value="1"/>
</dbReference>
<dbReference type="KEGG" id="nwr:E3U44_09775"/>
<evidence type="ECO:0000313" key="7">
    <source>
        <dbReference type="EMBL" id="QBQ54765.1"/>
    </source>
</evidence>
<name>A0A4V1AVY6_9GAMM</name>
<dbReference type="GO" id="GO:0016616">
    <property type="term" value="F:oxidoreductase activity, acting on the CH-OH group of donors, NAD or NADP as acceptor"/>
    <property type="evidence" value="ECO:0007669"/>
    <property type="project" value="UniProtKB-ARBA"/>
</dbReference>
<dbReference type="InterPro" id="IPR020843">
    <property type="entry name" value="ER"/>
</dbReference>
<dbReference type="InterPro" id="IPR036291">
    <property type="entry name" value="NAD(P)-bd_dom_sf"/>
</dbReference>
<dbReference type="AlphaFoldDB" id="A0A4V1AVY6"/>
<proteinExistence type="inferred from homology"/>
<dbReference type="InterPro" id="IPR011032">
    <property type="entry name" value="GroES-like_sf"/>
</dbReference>
<dbReference type="RefSeq" id="WP_134357957.1">
    <property type="nucleotide sequence ID" value="NZ_CP038033.1"/>
</dbReference>
<reference evidence="7 8" key="1">
    <citation type="submission" date="2019-03" db="EMBL/GenBank/DDBJ databases">
        <title>The genome sequence of Nitrosococcus wardiae strain D1FHST reveals the archetypal metabolic capacity of ammonia-oxidizing Gammaproteobacteria.</title>
        <authorList>
            <person name="Wang L."/>
            <person name="Lim C.K."/>
            <person name="Hanson T.E."/>
            <person name="Dang H."/>
            <person name="Klotz M.G."/>
        </authorList>
    </citation>
    <scope>NUCLEOTIDE SEQUENCE [LARGE SCALE GENOMIC DNA]</scope>
    <source>
        <strain evidence="7 8">D1FHS</strain>
    </source>
</reference>
<comment type="cofactor">
    <cofactor evidence="1 5">
        <name>Zn(2+)</name>
        <dbReference type="ChEBI" id="CHEBI:29105"/>
    </cofactor>
</comment>
<dbReference type="SMART" id="SM00829">
    <property type="entry name" value="PKS_ER"/>
    <property type="match status" value="1"/>
</dbReference>
<evidence type="ECO:0000256" key="1">
    <source>
        <dbReference type="ARBA" id="ARBA00001947"/>
    </source>
</evidence>
<dbReference type="EMBL" id="CP038033">
    <property type="protein sequence ID" value="QBQ54765.1"/>
    <property type="molecule type" value="Genomic_DNA"/>
</dbReference>
<protein>
    <submittedName>
        <fullName evidence="7">Glutathione-dependent formaldehyde dehydrogenase</fullName>
    </submittedName>
</protein>
<feature type="domain" description="Enoyl reductase (ER)" evidence="6">
    <location>
        <begin position="7"/>
        <end position="393"/>
    </location>
</feature>
<evidence type="ECO:0000256" key="2">
    <source>
        <dbReference type="ARBA" id="ARBA00022723"/>
    </source>
</evidence>
<comment type="similarity">
    <text evidence="5">Belongs to the zinc-containing alcohol dehydrogenase family.</text>
</comment>
<accession>A0A4V1AVY6</accession>
<evidence type="ECO:0000313" key="8">
    <source>
        <dbReference type="Proteomes" id="UP000294325"/>
    </source>
</evidence>
<dbReference type="SUPFAM" id="SSF51735">
    <property type="entry name" value="NAD(P)-binding Rossmann-fold domains"/>
    <property type="match status" value="1"/>
</dbReference>
<keyword evidence="4" id="KW-0560">Oxidoreductase</keyword>
<dbReference type="SUPFAM" id="SSF50129">
    <property type="entry name" value="GroES-like"/>
    <property type="match status" value="1"/>
</dbReference>
<sequence length="401" mass="42744">MKAVVFHEIGDIRLDEVPEPQVKDPTDAVIRITASAICGTDLHMVRGTMGGMESGTVLGHEAVGVVEALGKGVRNLKEGDRVVVPSTIACGYCAYCRAGYYAQCDHANPNGPLAGTAFFGGPKTSGSFHGLQAEKARIPFAPVGLVKLPDEVSDDQAILVSDIFPTAYFGAELAEIKSGDTVAVFGCGPVGQFAIASARLLGAGRILAVDTVPSRLEMARAQGAEVIDFNTEGPVETIRDLTGGIGVDRAIDAVGVDAERPHHGPAARQADAQQAQFEEECKEIAPETHPQGDLWRPGNAPSQALRWAVDSLAKAGTLAIIGVYPPNDRFFPIGQAMNKNLTLKMGNCNHRKYIPMLVDLVHSGVVDPTRVLTQQEPLTAVIDAYKNFDQRKSGWIKVELK</sequence>
<dbReference type="CDD" id="cd08283">
    <property type="entry name" value="FDH_like_1"/>
    <property type="match status" value="1"/>
</dbReference>
<evidence type="ECO:0000256" key="4">
    <source>
        <dbReference type="ARBA" id="ARBA00023002"/>
    </source>
</evidence>
<dbReference type="Pfam" id="PF00107">
    <property type="entry name" value="ADH_zinc_N"/>
    <property type="match status" value="1"/>
</dbReference>
<dbReference type="Gene3D" id="3.90.180.10">
    <property type="entry name" value="Medium-chain alcohol dehydrogenases, catalytic domain"/>
    <property type="match status" value="1"/>
</dbReference>
<keyword evidence="8" id="KW-1185">Reference proteome</keyword>
<gene>
    <name evidence="7" type="ORF">E3U44_09775</name>
</gene>
<dbReference type="PROSITE" id="PS00059">
    <property type="entry name" value="ADH_ZINC"/>
    <property type="match status" value="1"/>
</dbReference>
<dbReference type="InterPro" id="IPR002328">
    <property type="entry name" value="ADH_Zn_CS"/>
</dbReference>
<dbReference type="OrthoDB" id="9773078at2"/>
<dbReference type="InterPro" id="IPR013154">
    <property type="entry name" value="ADH-like_N"/>
</dbReference>
<evidence type="ECO:0000256" key="5">
    <source>
        <dbReference type="RuleBase" id="RU361277"/>
    </source>
</evidence>
<dbReference type="Pfam" id="PF08240">
    <property type="entry name" value="ADH_N"/>
    <property type="match status" value="1"/>
</dbReference>